<accession>A0A9N9I2Q2</accession>
<name>A0A9N9I2Q2_9GLOM</name>
<keyword evidence="2" id="KW-1185">Reference proteome</keyword>
<reference evidence="1" key="1">
    <citation type="submission" date="2021-06" db="EMBL/GenBank/DDBJ databases">
        <authorList>
            <person name="Kallberg Y."/>
            <person name="Tangrot J."/>
            <person name="Rosling A."/>
        </authorList>
    </citation>
    <scope>NUCLEOTIDE SEQUENCE</scope>
    <source>
        <strain evidence="1">MA453B</strain>
    </source>
</reference>
<sequence>LVTFLEEFKRARQSWNDLNDEGLTLANTLVNTKLQERLTDNPSDCSPESNDFIRSNDDHDILDDKVATLRESFQQIVEKMAKQLTKMKMQILQMEFLLEEACESMGEEFVYNNPLYLSFEFSVIIFNMFIQEMDLKQKIILSLELKLEKQQFMAYKIVYYHCLYLIPTVM</sequence>
<dbReference type="AlphaFoldDB" id="A0A9N9I2Q2"/>
<gene>
    <name evidence="1" type="ORF">DERYTH_LOCUS14073</name>
</gene>
<dbReference type="OrthoDB" id="17066at2759"/>
<dbReference type="Proteomes" id="UP000789405">
    <property type="component" value="Unassembled WGS sequence"/>
</dbReference>
<protein>
    <submittedName>
        <fullName evidence="1">20532_t:CDS:1</fullName>
    </submittedName>
</protein>
<organism evidence="1 2">
    <name type="scientific">Dentiscutata erythropus</name>
    <dbReference type="NCBI Taxonomy" id="1348616"/>
    <lineage>
        <taxon>Eukaryota</taxon>
        <taxon>Fungi</taxon>
        <taxon>Fungi incertae sedis</taxon>
        <taxon>Mucoromycota</taxon>
        <taxon>Glomeromycotina</taxon>
        <taxon>Glomeromycetes</taxon>
        <taxon>Diversisporales</taxon>
        <taxon>Gigasporaceae</taxon>
        <taxon>Dentiscutata</taxon>
    </lineage>
</organism>
<dbReference type="PANTHER" id="PTHR15827">
    <property type="entry name" value="CYCLIN-DEPENDENT KINASE 2-INTERACTING PROTEIN"/>
    <property type="match status" value="1"/>
</dbReference>
<evidence type="ECO:0000313" key="2">
    <source>
        <dbReference type="Proteomes" id="UP000789405"/>
    </source>
</evidence>
<proteinExistence type="predicted"/>
<dbReference type="PANTHER" id="PTHR15827:SF2">
    <property type="entry name" value="CYCLIN-DEPENDENT KINASE 2-INTERACTING PROTEIN"/>
    <property type="match status" value="1"/>
</dbReference>
<dbReference type="EMBL" id="CAJVPY010010326">
    <property type="protein sequence ID" value="CAG8717764.1"/>
    <property type="molecule type" value="Genomic_DNA"/>
</dbReference>
<feature type="non-terminal residue" evidence="1">
    <location>
        <position position="170"/>
    </location>
</feature>
<evidence type="ECO:0000313" key="1">
    <source>
        <dbReference type="EMBL" id="CAG8717764.1"/>
    </source>
</evidence>
<comment type="caution">
    <text evidence="1">The sequence shown here is derived from an EMBL/GenBank/DDBJ whole genome shotgun (WGS) entry which is preliminary data.</text>
</comment>